<dbReference type="GO" id="GO:0090575">
    <property type="term" value="C:RNA polymerase II transcription regulator complex"/>
    <property type="evidence" value="ECO:0007669"/>
    <property type="project" value="Ensembl"/>
</dbReference>
<evidence type="ECO:0000256" key="2">
    <source>
        <dbReference type="ARBA" id="ARBA00017618"/>
    </source>
</evidence>
<dbReference type="InterPro" id="IPR024874">
    <property type="entry name" value="Transcription_factor_Maf_fam"/>
</dbReference>
<dbReference type="InterPro" id="IPR046347">
    <property type="entry name" value="bZIP_sf"/>
</dbReference>
<dbReference type="InterPro" id="IPR004826">
    <property type="entry name" value="bZIP_Maf"/>
</dbReference>
<dbReference type="GO" id="GO:0010628">
    <property type="term" value="P:positive regulation of gene expression"/>
    <property type="evidence" value="ECO:0007669"/>
    <property type="project" value="Ensembl"/>
</dbReference>
<dbReference type="GO" id="GO:0032330">
    <property type="term" value="P:regulation of chondrocyte differentiation"/>
    <property type="evidence" value="ECO:0007669"/>
    <property type="project" value="Ensembl"/>
</dbReference>
<keyword evidence="4" id="KW-0238">DNA-binding</keyword>
<dbReference type="Proteomes" id="UP000233100">
    <property type="component" value="Chromosome 20"/>
</dbReference>
<dbReference type="Pfam" id="PF03131">
    <property type="entry name" value="bZIP_Maf"/>
    <property type="match status" value="1"/>
</dbReference>
<keyword evidence="11" id="KW-1185">Reference proteome</keyword>
<dbReference type="GO" id="GO:0048839">
    <property type="term" value="P:inner ear development"/>
    <property type="evidence" value="ECO:0007669"/>
    <property type="project" value="Ensembl"/>
</dbReference>
<keyword evidence="7" id="KW-0175">Coiled coil</keyword>
<dbReference type="GO" id="GO:0010467">
    <property type="term" value="P:gene expression"/>
    <property type="evidence" value="ECO:0007669"/>
    <property type="project" value="Ensembl"/>
</dbReference>
<dbReference type="SUPFAM" id="SSF47454">
    <property type="entry name" value="A DNA-binding domain in eukaryotic transcription factors"/>
    <property type="match status" value="1"/>
</dbReference>
<evidence type="ECO:0000256" key="8">
    <source>
        <dbReference type="SAM" id="MobiDB-lite"/>
    </source>
</evidence>
<dbReference type="AlphaFoldDB" id="A0A7N9CMP0"/>
<keyword evidence="3" id="KW-0805">Transcription regulation</keyword>
<evidence type="ECO:0000313" key="10">
    <source>
        <dbReference type="Ensembl" id="ENSMFAP00000051063.1"/>
    </source>
</evidence>
<dbReference type="InterPro" id="IPR004827">
    <property type="entry name" value="bZIP"/>
</dbReference>
<dbReference type="PROSITE" id="PS50217">
    <property type="entry name" value="BZIP"/>
    <property type="match status" value="1"/>
</dbReference>
<protein>
    <recommendedName>
        <fullName evidence="2">Transcription factor Maf</fullName>
    </recommendedName>
</protein>
<evidence type="ECO:0000313" key="11">
    <source>
        <dbReference type="Proteomes" id="UP000233100"/>
    </source>
</evidence>
<evidence type="ECO:0000256" key="7">
    <source>
        <dbReference type="SAM" id="Coils"/>
    </source>
</evidence>
<keyword evidence="5" id="KW-0804">Transcription</keyword>
<dbReference type="InterPro" id="IPR013592">
    <property type="entry name" value="Maf_TF_N"/>
</dbReference>
<dbReference type="PANTHER" id="PTHR10129">
    <property type="entry name" value="TRANSCRIPTION FACTOR MAF"/>
    <property type="match status" value="1"/>
</dbReference>
<feature type="coiled-coil region" evidence="7">
    <location>
        <begin position="310"/>
        <end position="351"/>
    </location>
</feature>
<reference evidence="10" key="2">
    <citation type="submission" date="2025-08" db="UniProtKB">
        <authorList>
            <consortium name="Ensembl"/>
        </authorList>
    </citation>
    <scope>IDENTIFICATION</scope>
</reference>
<feature type="compositionally biased region" description="Low complexity" evidence="8">
    <location>
        <begin position="72"/>
        <end position="82"/>
    </location>
</feature>
<sequence>MASELAMSNSDLPTSPLAMEYVNDFDLMKFEVKKEPVETDRIISQCGRLIAGGSLSSTPMSTPCSSVPPSPSFSAPSPGSGSEQKAHLEDYYWMTGYPQQLNPEALGFSPEDAVEALISNSHQLQGGFDGYARGAQQLAAAAGAGAGASLGGSGEEMGPAAAVVSAVIAAAAAQSGAGLPPPPPPRRRPPPPPDGRRAWRRGRRVRLGRWRGGAGGGGPASAGAAAAAAAAEAAGARQGGGALHPHHAAGGLHFDDRFSDEQLVTMSVRELNRQLRGVSKEEVIRLKQKRRTLKNRGYAQSCRFKRVQQRHVLESEKNQLLQQVDHLKQEISRLVRERDAYKEKYEKLVSSGFRENGSSSDNPSSPEFFITEPTRKLEPSVGYATFWKPQHRVLTSVFTK</sequence>
<dbReference type="GO" id="GO:0005737">
    <property type="term" value="C:cytoplasm"/>
    <property type="evidence" value="ECO:0007669"/>
    <property type="project" value="Ensembl"/>
</dbReference>
<proteinExistence type="inferred from homology"/>
<keyword evidence="6" id="KW-0539">Nucleus</keyword>
<feature type="compositionally biased region" description="Gly residues" evidence="8">
    <location>
        <begin position="210"/>
        <end position="220"/>
    </location>
</feature>
<feature type="compositionally biased region" description="Basic residues" evidence="8">
    <location>
        <begin position="198"/>
        <end position="209"/>
    </location>
</feature>
<dbReference type="Gene3D" id="1.20.5.170">
    <property type="match status" value="1"/>
</dbReference>
<dbReference type="GO" id="GO:0001228">
    <property type="term" value="F:DNA-binding transcription activator activity, RNA polymerase II-specific"/>
    <property type="evidence" value="ECO:0007669"/>
    <property type="project" value="Ensembl"/>
</dbReference>
<evidence type="ECO:0000256" key="3">
    <source>
        <dbReference type="ARBA" id="ARBA00023015"/>
    </source>
</evidence>
<dbReference type="GO" id="GO:0000978">
    <property type="term" value="F:RNA polymerase II cis-regulatory region sequence-specific DNA binding"/>
    <property type="evidence" value="ECO:0007669"/>
    <property type="project" value="TreeGrafter"/>
</dbReference>
<evidence type="ECO:0000259" key="9">
    <source>
        <dbReference type="PROSITE" id="PS50217"/>
    </source>
</evidence>
<dbReference type="GO" id="GO:0001701">
    <property type="term" value="P:in utero embryonic development"/>
    <property type="evidence" value="ECO:0007669"/>
    <property type="project" value="Ensembl"/>
</dbReference>
<dbReference type="GO" id="GO:0070306">
    <property type="term" value="P:lens fiber cell differentiation"/>
    <property type="evidence" value="ECO:0007669"/>
    <property type="project" value="Ensembl"/>
</dbReference>
<organism evidence="10 11">
    <name type="scientific">Macaca fascicularis</name>
    <name type="common">Crab-eating macaque</name>
    <name type="synonym">Cynomolgus monkey</name>
    <dbReference type="NCBI Taxonomy" id="9541"/>
    <lineage>
        <taxon>Eukaryota</taxon>
        <taxon>Metazoa</taxon>
        <taxon>Chordata</taxon>
        <taxon>Craniata</taxon>
        <taxon>Vertebrata</taxon>
        <taxon>Euteleostomi</taxon>
        <taxon>Mammalia</taxon>
        <taxon>Eutheria</taxon>
        <taxon>Euarchontoglires</taxon>
        <taxon>Primates</taxon>
        <taxon>Haplorrhini</taxon>
        <taxon>Catarrhini</taxon>
        <taxon>Cercopithecidae</taxon>
        <taxon>Cercopithecinae</taxon>
        <taxon>Macaca</taxon>
    </lineage>
</organism>
<comment type="similarity">
    <text evidence="1">Belongs to the bZIP family. Maf subfamily.</text>
</comment>
<name>A0A7N9CMP0_MACFA</name>
<evidence type="ECO:0000256" key="6">
    <source>
        <dbReference type="ARBA" id="ARBA00023242"/>
    </source>
</evidence>
<dbReference type="GO" id="GO:0030219">
    <property type="term" value="P:megakaryocyte differentiation"/>
    <property type="evidence" value="ECO:0007669"/>
    <property type="project" value="Ensembl"/>
</dbReference>
<dbReference type="GO" id="GO:0000122">
    <property type="term" value="P:negative regulation of transcription by RNA polymerase II"/>
    <property type="evidence" value="ECO:0007669"/>
    <property type="project" value="Ensembl"/>
</dbReference>
<dbReference type="SMART" id="SM00338">
    <property type="entry name" value="BRLZ"/>
    <property type="match status" value="1"/>
</dbReference>
<accession>A0A7N9CMP0</accession>
<reference evidence="10 11" key="1">
    <citation type="submission" date="2013-03" db="EMBL/GenBank/DDBJ databases">
        <authorList>
            <person name="Warren W."/>
            <person name="Wilson R.K."/>
        </authorList>
    </citation>
    <scope>NUCLEOTIDE SEQUENCE</scope>
</reference>
<dbReference type="PANTHER" id="PTHR10129:SF9">
    <property type="entry name" value="TRANSCRIPTION FACTOR MAF"/>
    <property type="match status" value="1"/>
</dbReference>
<gene>
    <name evidence="10" type="primary">MAF</name>
</gene>
<feature type="region of interest" description="Disordered" evidence="8">
    <location>
        <begin position="57"/>
        <end position="84"/>
    </location>
</feature>
<reference evidence="10" key="3">
    <citation type="submission" date="2025-09" db="UniProtKB">
        <authorList>
            <consortium name="Ensembl"/>
        </authorList>
    </citation>
    <scope>IDENTIFICATION</scope>
</reference>
<dbReference type="SUPFAM" id="SSF57959">
    <property type="entry name" value="Leucine zipper domain"/>
    <property type="match status" value="1"/>
</dbReference>
<evidence type="ECO:0000256" key="4">
    <source>
        <dbReference type="ARBA" id="ARBA00023125"/>
    </source>
</evidence>
<dbReference type="Pfam" id="PF08383">
    <property type="entry name" value="Maf_N"/>
    <property type="match status" value="1"/>
</dbReference>
<dbReference type="FunFam" id="1.20.5.170:FF:000016">
    <property type="entry name" value="MAF bZIP transcription factor"/>
    <property type="match status" value="1"/>
</dbReference>
<dbReference type="GeneTree" id="ENSGT00940000161531"/>
<dbReference type="InterPro" id="IPR008917">
    <property type="entry name" value="TF_DNA-bd_sf"/>
</dbReference>
<dbReference type="Ensembl" id="ENSMFAT00000093895.1">
    <property type="protein sequence ID" value="ENSMFAP00000051063.1"/>
    <property type="gene ID" value="ENSMFAG00000064321.1"/>
</dbReference>
<dbReference type="GO" id="GO:0007584">
    <property type="term" value="P:response to nutrient"/>
    <property type="evidence" value="ECO:0007669"/>
    <property type="project" value="Ensembl"/>
</dbReference>
<evidence type="ECO:0000256" key="5">
    <source>
        <dbReference type="ARBA" id="ARBA00023163"/>
    </source>
</evidence>
<evidence type="ECO:0000256" key="1">
    <source>
        <dbReference type="ARBA" id="ARBA00008500"/>
    </source>
</evidence>
<feature type="region of interest" description="Disordered" evidence="8">
    <location>
        <begin position="174"/>
        <end position="222"/>
    </location>
</feature>
<feature type="domain" description="BZIP" evidence="9">
    <location>
        <begin position="285"/>
        <end position="348"/>
    </location>
</feature>
<dbReference type="CDD" id="cd14718">
    <property type="entry name" value="bZIP_Maf_large"/>
    <property type="match status" value="1"/>
</dbReference>
<dbReference type="GO" id="GO:0042802">
    <property type="term" value="F:identical protein binding"/>
    <property type="evidence" value="ECO:0007669"/>
    <property type="project" value="Ensembl"/>
</dbReference>